<evidence type="ECO:0000256" key="1">
    <source>
        <dbReference type="SAM" id="MobiDB-lite"/>
    </source>
</evidence>
<dbReference type="Proteomes" id="UP001642720">
    <property type="component" value="Unassembled WGS sequence"/>
</dbReference>
<evidence type="ECO:0000313" key="3">
    <source>
        <dbReference type="Proteomes" id="UP001642720"/>
    </source>
</evidence>
<feature type="compositionally biased region" description="Basic and acidic residues" evidence="1">
    <location>
        <begin position="168"/>
        <end position="182"/>
    </location>
</feature>
<feature type="compositionally biased region" description="Basic and acidic residues" evidence="1">
    <location>
        <begin position="149"/>
        <end position="158"/>
    </location>
</feature>
<accession>A0ABY2H4E6</accession>
<feature type="region of interest" description="Disordered" evidence="1">
    <location>
        <begin position="60"/>
        <end position="93"/>
    </location>
</feature>
<dbReference type="GeneID" id="300577310"/>
<feature type="region of interest" description="Disordered" evidence="1">
    <location>
        <begin position="134"/>
        <end position="182"/>
    </location>
</feature>
<comment type="caution">
    <text evidence="2">The sequence shown here is derived from an EMBL/GenBank/DDBJ whole genome shotgun (WGS) entry which is preliminary data.</text>
</comment>
<sequence length="370" mass="40516">MPAPPFGPDGALPGIIFGLLESKAQAASRGAIDGRMRRAAVLSHPSPFISPCACSLPERVREEQRQGGEERDEVNEGEEQPPCSPSSPSSNRSRQLLLLHGPRDCESTFHRVIFQTVGTEGRWTKTWVFRTVRQRPPAKPARKYRQKAGRNERERETESESNASGKGDGVESARRMESDTQVKSRHCIVDAHRLAAAINLRSVWQIGAVVLASGIDGHIRRPRGAPPPAGSACNRNGLLSDAIPGQPCADHTLVAGHLALRDGNDELNGTTSAWRRSCAWAIWLVPPVSAVFIRMSRLIAAAGRGVNMRSHHNSPPTCQYHLSRYQKRAKSSTTYRRPACQPLKTRSGVIVYGPGKGSERKELLRQAVST</sequence>
<proteinExistence type="predicted"/>
<reference evidence="2 3" key="1">
    <citation type="submission" date="2018-01" db="EMBL/GenBank/DDBJ databases">
        <title>Genome characterization of the sugarcane-associated fungus Trichoderma ghanense CCMA-1212 and their application in lignocelulose bioconversion.</title>
        <authorList>
            <person name="Steindorff A.S."/>
            <person name="Mendes T.D."/>
            <person name="Vilela E.S.D."/>
            <person name="Rodrigues D.S."/>
            <person name="Formighieri E.F."/>
            <person name="Melo I.S."/>
            <person name="Favaro L.C.L."/>
        </authorList>
    </citation>
    <scope>NUCLEOTIDE SEQUENCE [LARGE SCALE GENOMIC DNA]</scope>
    <source>
        <strain evidence="2 3">CCMA-1212</strain>
    </source>
</reference>
<protein>
    <submittedName>
        <fullName evidence="2">Uncharacterized protein</fullName>
    </submittedName>
</protein>
<dbReference type="EMBL" id="PPTA01000007">
    <property type="protein sequence ID" value="TFB02245.1"/>
    <property type="molecule type" value="Genomic_DNA"/>
</dbReference>
<gene>
    <name evidence="2" type="ORF">CCMA1212_005606</name>
</gene>
<organism evidence="2 3">
    <name type="scientific">Trichoderma ghanense</name>
    <dbReference type="NCBI Taxonomy" id="65468"/>
    <lineage>
        <taxon>Eukaryota</taxon>
        <taxon>Fungi</taxon>
        <taxon>Dikarya</taxon>
        <taxon>Ascomycota</taxon>
        <taxon>Pezizomycotina</taxon>
        <taxon>Sordariomycetes</taxon>
        <taxon>Hypocreomycetidae</taxon>
        <taxon>Hypocreales</taxon>
        <taxon>Hypocreaceae</taxon>
        <taxon>Trichoderma</taxon>
    </lineage>
</organism>
<evidence type="ECO:0000313" key="2">
    <source>
        <dbReference type="EMBL" id="TFB02245.1"/>
    </source>
</evidence>
<feature type="compositionally biased region" description="Acidic residues" evidence="1">
    <location>
        <begin position="70"/>
        <end position="79"/>
    </location>
</feature>
<dbReference type="RefSeq" id="XP_073558446.1">
    <property type="nucleotide sequence ID" value="XM_073702860.1"/>
</dbReference>
<name>A0ABY2H4E6_9HYPO</name>
<feature type="compositionally biased region" description="Basic and acidic residues" evidence="1">
    <location>
        <begin position="60"/>
        <end position="69"/>
    </location>
</feature>
<keyword evidence="3" id="KW-1185">Reference proteome</keyword>